<reference evidence="3" key="2">
    <citation type="submission" date="2014-06" db="EMBL/GenBank/DDBJ databases">
        <authorList>
            <person name="Genoscope - CEA"/>
        </authorList>
    </citation>
    <scope>NUCLEOTIDE SEQUENCE</scope>
</reference>
<dbReference type="SMART" id="SM01037">
    <property type="entry name" value="Bet_v_1"/>
    <property type="match status" value="1"/>
</dbReference>
<gene>
    <name evidence="3" type="primary">BnaCnng76760D</name>
    <name evidence="3" type="ORF">GSBRNA2T00025996001</name>
</gene>
<dbReference type="GO" id="GO:0006952">
    <property type="term" value="P:defense response"/>
    <property type="evidence" value="ECO:0007669"/>
    <property type="project" value="InterPro"/>
</dbReference>
<dbReference type="InterPro" id="IPR052006">
    <property type="entry name" value="MLP-like"/>
</dbReference>
<evidence type="ECO:0000313" key="3">
    <source>
        <dbReference type="EMBL" id="CDY72258.1"/>
    </source>
</evidence>
<reference evidence="3" key="1">
    <citation type="journal article" date="2014" name="Science">
        <title>Plant genetics. Early allopolyploid evolution in the post-Neolithic Brassica napus oilseed genome.</title>
        <authorList>
            <person name="Chalhoub B."/>
            <person name="Denoeud F."/>
            <person name="Liu S."/>
            <person name="Parkin I.A."/>
            <person name="Tang H."/>
            <person name="Wang X."/>
            <person name="Chiquet J."/>
            <person name="Belcram H."/>
            <person name="Tong C."/>
            <person name="Samans B."/>
            <person name="Correa M."/>
            <person name="Da Silva C."/>
            <person name="Just J."/>
            <person name="Falentin C."/>
            <person name="Koh C.S."/>
            <person name="Le Clainche I."/>
            <person name="Bernard M."/>
            <person name="Bento P."/>
            <person name="Noel B."/>
            <person name="Labadie K."/>
            <person name="Alberti A."/>
            <person name="Charles M."/>
            <person name="Arnaud D."/>
            <person name="Guo H."/>
            <person name="Daviaud C."/>
            <person name="Alamery S."/>
            <person name="Jabbari K."/>
            <person name="Zhao M."/>
            <person name="Edger P.P."/>
            <person name="Chelaifa H."/>
            <person name="Tack D."/>
            <person name="Lassalle G."/>
            <person name="Mestiri I."/>
            <person name="Schnel N."/>
            <person name="Le Paslier M.C."/>
            <person name="Fan G."/>
            <person name="Renault V."/>
            <person name="Bayer P.E."/>
            <person name="Golicz A.A."/>
            <person name="Manoli S."/>
            <person name="Lee T.H."/>
            <person name="Thi V.H."/>
            <person name="Chalabi S."/>
            <person name="Hu Q."/>
            <person name="Fan C."/>
            <person name="Tollenaere R."/>
            <person name="Lu Y."/>
            <person name="Battail C."/>
            <person name="Shen J."/>
            <person name="Sidebottom C.H."/>
            <person name="Wang X."/>
            <person name="Canaguier A."/>
            <person name="Chauveau A."/>
            <person name="Berard A."/>
            <person name="Deniot G."/>
            <person name="Guan M."/>
            <person name="Liu Z."/>
            <person name="Sun F."/>
            <person name="Lim Y.P."/>
            <person name="Lyons E."/>
            <person name="Town C.D."/>
            <person name="Bancroft I."/>
            <person name="Wang X."/>
            <person name="Meng J."/>
            <person name="Ma J."/>
            <person name="Pires J.C."/>
            <person name="King G.J."/>
            <person name="Brunel D."/>
            <person name="Delourme R."/>
            <person name="Renard M."/>
            <person name="Aury J.M."/>
            <person name="Adams K.L."/>
            <person name="Batley J."/>
            <person name="Snowdon R.J."/>
            <person name="Tost J."/>
            <person name="Edwards D."/>
            <person name="Zhou Y."/>
            <person name="Hua W."/>
            <person name="Sharpe A.G."/>
            <person name="Paterson A.H."/>
            <person name="Guan C."/>
            <person name="Wincker P."/>
        </authorList>
    </citation>
    <scope>NUCLEOTIDE SEQUENCE [LARGE SCALE GENOMIC DNA]</scope>
</reference>
<dbReference type="PANTHER" id="PTHR31338">
    <property type="entry name" value="POLYKETIDE CYCLASE/DEHYDRASE AND LIPID TRANSPORT SUPERFAMILY PROTEIN"/>
    <property type="match status" value="1"/>
</dbReference>
<dbReference type="SUPFAM" id="SSF55961">
    <property type="entry name" value="Bet v1-like"/>
    <property type="match status" value="1"/>
</dbReference>
<comment type="similarity">
    <text evidence="1">Belongs to the MLP family.</text>
</comment>
<dbReference type="Pfam" id="PF00407">
    <property type="entry name" value="Bet_v_1"/>
    <property type="match status" value="1"/>
</dbReference>
<dbReference type="PaxDb" id="3708-A0A078JXC2"/>
<dbReference type="EMBL" id="LK049766">
    <property type="protein sequence ID" value="CDY72258.1"/>
    <property type="molecule type" value="Genomic_DNA"/>
</dbReference>
<evidence type="ECO:0000259" key="2">
    <source>
        <dbReference type="SMART" id="SM01037"/>
    </source>
</evidence>
<organism evidence="3">
    <name type="scientific">Brassica napus</name>
    <name type="common">Rape</name>
    <dbReference type="NCBI Taxonomy" id="3708"/>
    <lineage>
        <taxon>Eukaryota</taxon>
        <taxon>Viridiplantae</taxon>
        <taxon>Streptophyta</taxon>
        <taxon>Embryophyta</taxon>
        <taxon>Tracheophyta</taxon>
        <taxon>Spermatophyta</taxon>
        <taxon>Magnoliopsida</taxon>
        <taxon>eudicotyledons</taxon>
        <taxon>Gunneridae</taxon>
        <taxon>Pentapetalae</taxon>
        <taxon>rosids</taxon>
        <taxon>malvids</taxon>
        <taxon>Brassicales</taxon>
        <taxon>Brassicaceae</taxon>
        <taxon>Brassiceae</taxon>
        <taxon>Brassica</taxon>
    </lineage>
</organism>
<sequence length="109" mass="12324">MAMSGTYVTDAHICIGPDLVTEVSLKGSAKNHYKRCENHFFSDAVGHHIQGVYVHEGVWDTHSAIKLVYEDGKQEVLTEKREFDDDKMAVSARGLEDMDDHFLKNEKKA</sequence>
<dbReference type="InterPro" id="IPR000916">
    <property type="entry name" value="Bet_v_I/MLP"/>
</dbReference>
<dbReference type="Gramene" id="CDY72258">
    <property type="protein sequence ID" value="CDY72258"/>
    <property type="gene ID" value="GSBRNA2T00025996001"/>
</dbReference>
<dbReference type="AlphaFoldDB" id="A0A078JXC2"/>
<proteinExistence type="inferred from homology"/>
<dbReference type="InterPro" id="IPR023393">
    <property type="entry name" value="START-like_dom_sf"/>
</dbReference>
<dbReference type="Gene3D" id="3.30.530.20">
    <property type="match status" value="1"/>
</dbReference>
<dbReference type="PANTHER" id="PTHR31338:SF22">
    <property type="entry name" value="MAJOR LATEX HOMOLOGUE TYPE2-RELATED"/>
    <property type="match status" value="1"/>
</dbReference>
<dbReference type="OMA" id="DAHICIG"/>
<feature type="domain" description="Bet v I/Major latex protein" evidence="2">
    <location>
        <begin position="14"/>
        <end position="105"/>
    </location>
</feature>
<accession>A0A078JXC2</accession>
<dbReference type="STRING" id="3708.A0A078JXC2"/>
<evidence type="ECO:0000256" key="1">
    <source>
        <dbReference type="ARBA" id="ARBA00038242"/>
    </source>
</evidence>
<protein>
    <submittedName>
        <fullName evidence="3">BnaCnng76760D protein</fullName>
    </submittedName>
</protein>
<name>A0A078JXC2_BRANA</name>